<name>A0ABT1BQ95_9BURK</name>
<dbReference type="InterPro" id="IPR051056">
    <property type="entry name" value="Glycosyl_Hydrolase_73"/>
</dbReference>
<keyword evidence="14" id="KW-1185">Reference proteome</keyword>
<dbReference type="Gene3D" id="2.10.70.40">
    <property type="entry name" value="peptidoglycan hydrolase"/>
    <property type="match status" value="1"/>
</dbReference>
<dbReference type="SMART" id="SM00047">
    <property type="entry name" value="LYZ2"/>
    <property type="match status" value="1"/>
</dbReference>
<comment type="similarity">
    <text evidence="4">In the C-terminal section; belongs to the glycosyl hydrolase 73 family.</text>
</comment>
<evidence type="ECO:0000256" key="3">
    <source>
        <dbReference type="ARBA" id="ARBA00006880"/>
    </source>
</evidence>
<keyword evidence="7 13" id="KW-0378">Hydrolase</keyword>
<evidence type="ECO:0000256" key="1">
    <source>
        <dbReference type="ARBA" id="ARBA00002954"/>
    </source>
</evidence>
<dbReference type="Gene3D" id="1.10.530.10">
    <property type="match status" value="1"/>
</dbReference>
<evidence type="ECO:0000256" key="6">
    <source>
        <dbReference type="ARBA" id="ARBA00022764"/>
    </source>
</evidence>
<dbReference type="EMBL" id="JAMXMC010000010">
    <property type="protein sequence ID" value="MCO5978393.1"/>
    <property type="molecule type" value="Genomic_DNA"/>
</dbReference>
<keyword evidence="13" id="KW-0966">Cell projection</keyword>
<evidence type="ECO:0000313" key="14">
    <source>
        <dbReference type="Proteomes" id="UP001204851"/>
    </source>
</evidence>
<dbReference type="RefSeq" id="WP_252771001.1">
    <property type="nucleotide sequence ID" value="NZ_JAMXMC010000010.1"/>
</dbReference>
<evidence type="ECO:0000256" key="5">
    <source>
        <dbReference type="ARBA" id="ARBA00013433"/>
    </source>
</evidence>
<comment type="subcellular location">
    <subcellularLocation>
        <location evidence="2">Periplasm</location>
    </subcellularLocation>
</comment>
<evidence type="ECO:0000256" key="8">
    <source>
        <dbReference type="ARBA" id="ARBA00023295"/>
    </source>
</evidence>
<comment type="caution">
    <text evidence="13">The sequence shown here is derived from an EMBL/GenBank/DDBJ whole genome shotgun (WGS) entry which is preliminary data.</text>
</comment>
<evidence type="ECO:0000256" key="2">
    <source>
        <dbReference type="ARBA" id="ARBA00004418"/>
    </source>
</evidence>
<dbReference type="InterPro" id="IPR019301">
    <property type="entry name" value="Flagellar_prot_FlgJ_N"/>
</dbReference>
<evidence type="ECO:0000313" key="13">
    <source>
        <dbReference type="EMBL" id="MCO5978393.1"/>
    </source>
</evidence>
<keyword evidence="6" id="KW-0574">Periplasm</keyword>
<organism evidence="13 14">
    <name type="scientific">Ideonella oryzae</name>
    <dbReference type="NCBI Taxonomy" id="2937441"/>
    <lineage>
        <taxon>Bacteria</taxon>
        <taxon>Pseudomonadati</taxon>
        <taxon>Pseudomonadota</taxon>
        <taxon>Betaproteobacteria</taxon>
        <taxon>Burkholderiales</taxon>
        <taxon>Sphaerotilaceae</taxon>
        <taxon>Ideonella</taxon>
    </lineage>
</organism>
<keyword evidence="13" id="KW-0969">Cilium</keyword>
<evidence type="ECO:0000259" key="12">
    <source>
        <dbReference type="SMART" id="SM00047"/>
    </source>
</evidence>
<evidence type="ECO:0000256" key="11">
    <source>
        <dbReference type="SAM" id="MobiDB-lite"/>
    </source>
</evidence>
<evidence type="ECO:0000256" key="7">
    <source>
        <dbReference type="ARBA" id="ARBA00022801"/>
    </source>
</evidence>
<evidence type="ECO:0000256" key="10">
    <source>
        <dbReference type="ARBA" id="ARBA00030835"/>
    </source>
</evidence>
<dbReference type="Pfam" id="PF01832">
    <property type="entry name" value="Glucosaminidase"/>
    <property type="match status" value="1"/>
</dbReference>
<evidence type="ECO:0000256" key="9">
    <source>
        <dbReference type="ARBA" id="ARBA00023316"/>
    </source>
</evidence>
<dbReference type="Pfam" id="PF10135">
    <property type="entry name" value="Rod-binding"/>
    <property type="match status" value="1"/>
</dbReference>
<evidence type="ECO:0000256" key="4">
    <source>
        <dbReference type="ARBA" id="ARBA00007974"/>
    </source>
</evidence>
<dbReference type="GO" id="GO:0016787">
    <property type="term" value="F:hydrolase activity"/>
    <property type="evidence" value="ECO:0007669"/>
    <property type="project" value="UniProtKB-KW"/>
</dbReference>
<protein>
    <recommendedName>
        <fullName evidence="5">Peptidoglycan hydrolase FlgJ</fullName>
    </recommendedName>
    <alternativeName>
        <fullName evidence="10">Muramidase FlgJ</fullName>
    </alternativeName>
</protein>
<dbReference type="PANTHER" id="PTHR33308:SF9">
    <property type="entry name" value="PEPTIDOGLYCAN HYDROLASE FLGJ"/>
    <property type="match status" value="1"/>
</dbReference>
<keyword evidence="8" id="KW-0326">Glycosidase</keyword>
<gene>
    <name evidence="13" type="primary">flgJ</name>
    <name evidence="13" type="ORF">M0L44_16975</name>
</gene>
<reference evidence="13 14" key="1">
    <citation type="submission" date="2022-06" db="EMBL/GenBank/DDBJ databases">
        <title>Ideonella sp. NS12-5 Genome sequencing and assembly.</title>
        <authorList>
            <person name="Jung Y."/>
        </authorList>
    </citation>
    <scope>NUCLEOTIDE SEQUENCE [LARGE SCALE GENOMIC DNA]</scope>
    <source>
        <strain evidence="13 14">NS12-5</strain>
    </source>
</reference>
<dbReference type="PANTHER" id="PTHR33308">
    <property type="entry name" value="PEPTIDOGLYCAN HYDROLASE FLGJ"/>
    <property type="match status" value="1"/>
</dbReference>
<comment type="similarity">
    <text evidence="3">In the N-terminal section; belongs to the FlgJ family.</text>
</comment>
<feature type="domain" description="Mannosyl-glycoprotein endo-beta-N-acetylglucosamidase-like" evidence="12">
    <location>
        <begin position="132"/>
        <end position="287"/>
    </location>
</feature>
<proteinExistence type="inferred from homology"/>
<dbReference type="NCBIfam" id="TIGR02541">
    <property type="entry name" value="flagell_FlgJ"/>
    <property type="match status" value="1"/>
</dbReference>
<dbReference type="PRINTS" id="PR01002">
    <property type="entry name" value="FLGFLGJ"/>
</dbReference>
<dbReference type="InterPro" id="IPR002901">
    <property type="entry name" value="MGlyc_endo_b_GlcNAc-like_dom"/>
</dbReference>
<keyword evidence="13" id="KW-0282">Flagellum</keyword>
<accession>A0ABT1BQ95</accession>
<dbReference type="Proteomes" id="UP001204851">
    <property type="component" value="Unassembled WGS sequence"/>
</dbReference>
<dbReference type="InterPro" id="IPR013377">
    <property type="entry name" value="FlgJ"/>
</dbReference>
<comment type="function">
    <text evidence="1">Flagellum-specific muramidase which hydrolyzes the peptidoglycan layer to assemble the rod structure in the periplasmic space.</text>
</comment>
<sequence>MAAALPSTLVGANAGLGDARGLEALRTRASKDPKVVAKEAAKQFETLFMQQLLKSMREATKNEDGADNDASKLGAEMLDSQWATKLAGRPGGLADVIARQMEKQMQAATQPVAPKDDSANTAPVDLAKPDAPVRPPQQAAATFVQQHQDAAQAAQAASGIPASFMIAQAAHETGWGRKEIRNPDGSSAHNLFGIKAGANWTGPTTDVTTTEYLGGVARKVVQKFRAYGSYAESFADYAKLMASNPRYQKVVAAGSNAQAFAQGLQKAGYATDPAYADKLGRVINTTLRLQRSLQA</sequence>
<keyword evidence="9" id="KW-0961">Cell wall biogenesis/degradation</keyword>
<feature type="region of interest" description="Disordered" evidence="11">
    <location>
        <begin position="105"/>
        <end position="134"/>
    </location>
</feature>